<sequence length="133" mass="14875">MSAVTPLPTAPADDEVDVYRVEHCSNGCGPYNPRGEAPFVWEMVDAHGNDPERPGPFALDEFPDMFDLTTEYIFGFHTMALLSAWFGGWEAELNECGYRIAVYRVPASAVVQGRTQCVFRLDRARRRATQSLA</sequence>
<evidence type="ECO:0000313" key="2">
    <source>
        <dbReference type="Proteomes" id="UP001057418"/>
    </source>
</evidence>
<evidence type="ECO:0000313" key="1">
    <source>
        <dbReference type="EMBL" id="USL85104.1"/>
    </source>
</evidence>
<organism evidence="1 2">
    <name type="scientific">Arthrobacter phage SWEP2</name>
    <dbReference type="NCBI Taxonomy" id="2945958"/>
    <lineage>
        <taxon>Viruses</taxon>
        <taxon>Duplodnaviria</taxon>
        <taxon>Heunggongvirae</taxon>
        <taxon>Uroviricota</taxon>
        <taxon>Caudoviricetes</taxon>
        <taxon>Casidaviridae</taxon>
        <taxon>Swepdovirus</taxon>
        <taxon>Swepdovirus SWEP2</taxon>
    </lineage>
</organism>
<protein>
    <submittedName>
        <fullName evidence="1">Uncharacterized protein</fullName>
    </submittedName>
</protein>
<proteinExistence type="predicted"/>
<reference evidence="1" key="1">
    <citation type="submission" date="2022-05" db="EMBL/GenBank/DDBJ databases">
        <authorList>
            <person name="Ruan C."/>
        </authorList>
    </citation>
    <scope>NUCLEOTIDE SEQUENCE</scope>
</reference>
<dbReference type="Proteomes" id="UP001057418">
    <property type="component" value="Segment"/>
</dbReference>
<keyword evidence="2" id="KW-1185">Reference proteome</keyword>
<accession>A0A9E7SGR4</accession>
<dbReference type="EMBL" id="ON528933">
    <property type="protein sequence ID" value="USL85104.1"/>
    <property type="molecule type" value="Genomic_DNA"/>
</dbReference>
<name>A0A9E7SGR4_9CAUD</name>